<accession>A0AAW1SDQ3</accession>
<dbReference type="InterPro" id="IPR015797">
    <property type="entry name" value="NUDIX_hydrolase-like_dom_sf"/>
</dbReference>
<dbReference type="Proteomes" id="UP001445335">
    <property type="component" value="Unassembled WGS sequence"/>
</dbReference>
<evidence type="ECO:0000313" key="1">
    <source>
        <dbReference type="EMBL" id="KAK9843778.1"/>
    </source>
</evidence>
<keyword evidence="2" id="KW-1185">Reference proteome</keyword>
<gene>
    <name evidence="1" type="ORF">WJX81_005907</name>
</gene>
<proteinExistence type="predicted"/>
<reference evidence="1 2" key="1">
    <citation type="journal article" date="2024" name="Nat. Commun.">
        <title>Phylogenomics reveals the evolutionary origins of lichenization in chlorophyte algae.</title>
        <authorList>
            <person name="Puginier C."/>
            <person name="Libourel C."/>
            <person name="Otte J."/>
            <person name="Skaloud P."/>
            <person name="Haon M."/>
            <person name="Grisel S."/>
            <person name="Petersen M."/>
            <person name="Berrin J.G."/>
            <person name="Delaux P.M."/>
            <person name="Dal Grande F."/>
            <person name="Keller J."/>
        </authorList>
    </citation>
    <scope>NUCLEOTIDE SEQUENCE [LARGE SCALE GENOMIC DNA]</scope>
    <source>
        <strain evidence="1 2">SAG 245.80</strain>
    </source>
</reference>
<dbReference type="EMBL" id="JALJOU010000005">
    <property type="protein sequence ID" value="KAK9843778.1"/>
    <property type="molecule type" value="Genomic_DNA"/>
</dbReference>
<dbReference type="Gene3D" id="3.90.79.10">
    <property type="entry name" value="Nucleoside Triphosphate Pyrophosphohydrolase"/>
    <property type="match status" value="1"/>
</dbReference>
<evidence type="ECO:0000313" key="2">
    <source>
        <dbReference type="Proteomes" id="UP001445335"/>
    </source>
</evidence>
<sequence>MREHYTEPEFSIVSELVVHQRYLTLFNRRIRFPAVEARPEVEYDYDIVGHPQADFHFCVTFPFHPLPDGQRGGEVTLLREHCQGPNKMMFVLPTGSFDPKRHGGREACARAELSEEAHLAGGEWQRLLPADHAGLAEVKWSPNRFTPFLCIGPQADGMPGARDAEEFIEVHRVGLAKLRALMTGGDMLLPSVATCFLALDRLRCLGHID</sequence>
<dbReference type="SUPFAM" id="SSF55811">
    <property type="entry name" value="Nudix"/>
    <property type="match status" value="1"/>
</dbReference>
<comment type="caution">
    <text evidence="1">The sequence shown here is derived from an EMBL/GenBank/DDBJ whole genome shotgun (WGS) entry which is preliminary data.</text>
</comment>
<dbReference type="AlphaFoldDB" id="A0AAW1SDQ3"/>
<evidence type="ECO:0008006" key="3">
    <source>
        <dbReference type="Google" id="ProtNLM"/>
    </source>
</evidence>
<organism evidence="1 2">
    <name type="scientific">Elliptochloris bilobata</name>
    <dbReference type="NCBI Taxonomy" id="381761"/>
    <lineage>
        <taxon>Eukaryota</taxon>
        <taxon>Viridiplantae</taxon>
        <taxon>Chlorophyta</taxon>
        <taxon>core chlorophytes</taxon>
        <taxon>Trebouxiophyceae</taxon>
        <taxon>Trebouxiophyceae incertae sedis</taxon>
        <taxon>Elliptochloris clade</taxon>
        <taxon>Elliptochloris</taxon>
    </lineage>
</organism>
<protein>
    <recommendedName>
        <fullName evidence="3">Nudix hydrolase domain-containing protein</fullName>
    </recommendedName>
</protein>
<name>A0AAW1SDQ3_9CHLO</name>